<sequence length="315" mass="35125">MKINNAVLITSIALFIKFALVFGRVLDTKDLGIVNVEDVGLVTRGKGKPTKQPGSGSGSSSSKKKSTLKKGDSSKAEGELSGWGLVRTRGLTSKDAPMPYGYDDGENEYATIFKGSEWQGAVISPDEAHTQQYGADKVYEYYTNVNKQSFHTENVFTTETSNGQPRDLPANRRALTYNSWVEAEGDPANLRRFSDENIQNADAKRAFEAAFRAKGLDIDELDQSTVIRVSDPEWGQWDDGRNPFPRGYASMTIDYPGMQSRVVDVRLYVDISGDYHTIHNLEAVPDLQSKLRVRAEYFRRWAMTDRLANPLFAGE</sequence>
<dbReference type="Proteomes" id="UP001497680">
    <property type="component" value="Unassembled WGS sequence"/>
</dbReference>
<protein>
    <submittedName>
        <fullName evidence="1">Uncharacterized protein</fullName>
    </submittedName>
</protein>
<dbReference type="EMBL" id="MU394359">
    <property type="protein sequence ID" value="KAI6083007.1"/>
    <property type="molecule type" value="Genomic_DNA"/>
</dbReference>
<gene>
    <name evidence="1" type="ORF">F4821DRAFT_263343</name>
</gene>
<name>A0ACC0CRS5_9PEZI</name>
<comment type="caution">
    <text evidence="1">The sequence shown here is derived from an EMBL/GenBank/DDBJ whole genome shotgun (WGS) entry which is preliminary data.</text>
</comment>
<reference evidence="1 2" key="1">
    <citation type="journal article" date="2022" name="New Phytol.">
        <title>Ecological generalism drives hyperdiversity of secondary metabolite gene clusters in xylarialean endophytes.</title>
        <authorList>
            <person name="Franco M.E.E."/>
            <person name="Wisecaver J.H."/>
            <person name="Arnold A.E."/>
            <person name="Ju Y.M."/>
            <person name="Slot J.C."/>
            <person name="Ahrendt S."/>
            <person name="Moore L.P."/>
            <person name="Eastman K.E."/>
            <person name="Scott K."/>
            <person name="Konkel Z."/>
            <person name="Mondo S.J."/>
            <person name="Kuo A."/>
            <person name="Hayes R.D."/>
            <person name="Haridas S."/>
            <person name="Andreopoulos B."/>
            <person name="Riley R."/>
            <person name="LaButti K."/>
            <person name="Pangilinan J."/>
            <person name="Lipzen A."/>
            <person name="Amirebrahimi M."/>
            <person name="Yan J."/>
            <person name="Adam C."/>
            <person name="Keymanesh K."/>
            <person name="Ng V."/>
            <person name="Louie K."/>
            <person name="Northen T."/>
            <person name="Drula E."/>
            <person name="Henrissat B."/>
            <person name="Hsieh H.M."/>
            <person name="Youens-Clark K."/>
            <person name="Lutzoni F."/>
            <person name="Miadlikowska J."/>
            <person name="Eastwood D.C."/>
            <person name="Hamelin R.C."/>
            <person name="Grigoriev I.V."/>
            <person name="U'Ren J.M."/>
        </authorList>
    </citation>
    <scope>NUCLEOTIDE SEQUENCE [LARGE SCALE GENOMIC DNA]</scope>
    <source>
        <strain evidence="1 2">ER1909</strain>
    </source>
</reference>
<keyword evidence="2" id="KW-1185">Reference proteome</keyword>
<evidence type="ECO:0000313" key="2">
    <source>
        <dbReference type="Proteomes" id="UP001497680"/>
    </source>
</evidence>
<evidence type="ECO:0000313" key="1">
    <source>
        <dbReference type="EMBL" id="KAI6083007.1"/>
    </source>
</evidence>
<accession>A0ACC0CRS5</accession>
<proteinExistence type="predicted"/>
<organism evidence="1 2">
    <name type="scientific">Hypoxylon rubiginosum</name>
    <dbReference type="NCBI Taxonomy" id="110542"/>
    <lineage>
        <taxon>Eukaryota</taxon>
        <taxon>Fungi</taxon>
        <taxon>Dikarya</taxon>
        <taxon>Ascomycota</taxon>
        <taxon>Pezizomycotina</taxon>
        <taxon>Sordariomycetes</taxon>
        <taxon>Xylariomycetidae</taxon>
        <taxon>Xylariales</taxon>
        <taxon>Hypoxylaceae</taxon>
        <taxon>Hypoxylon</taxon>
    </lineage>
</organism>